<dbReference type="GO" id="GO:0005886">
    <property type="term" value="C:plasma membrane"/>
    <property type="evidence" value="ECO:0007669"/>
    <property type="project" value="TreeGrafter"/>
</dbReference>
<dbReference type="Gene3D" id="3.50.50.60">
    <property type="entry name" value="FAD/NAD(P)-binding domain"/>
    <property type="match status" value="2"/>
</dbReference>
<dbReference type="GO" id="GO:0055130">
    <property type="term" value="P:D-alanine catabolic process"/>
    <property type="evidence" value="ECO:0007669"/>
    <property type="project" value="TreeGrafter"/>
</dbReference>
<feature type="domain" description="FAD dependent oxidoreductase" evidence="3">
    <location>
        <begin position="2"/>
        <end position="403"/>
    </location>
</feature>
<comment type="similarity">
    <text evidence="1">Belongs to the DadA oxidoreductase family.</text>
</comment>
<dbReference type="SUPFAM" id="SSF51905">
    <property type="entry name" value="FAD/NAD(P)-binding domain"/>
    <property type="match status" value="1"/>
</dbReference>
<dbReference type="InterPro" id="IPR036188">
    <property type="entry name" value="FAD/NAD-bd_sf"/>
</dbReference>
<reference evidence="4 5" key="1">
    <citation type="submission" date="2017-05" db="EMBL/GenBank/DDBJ databases">
        <title>Complete and WGS of Bordetella genogroups.</title>
        <authorList>
            <person name="Spilker T."/>
            <person name="LiPuma J."/>
        </authorList>
    </citation>
    <scope>NUCLEOTIDE SEQUENCE [LARGE SCALE GENOMIC DNA]</scope>
    <source>
        <strain evidence="4 5">AU7206</strain>
    </source>
</reference>
<evidence type="ECO:0000313" key="4">
    <source>
        <dbReference type="EMBL" id="ARP94747.1"/>
    </source>
</evidence>
<evidence type="ECO:0000259" key="3">
    <source>
        <dbReference type="Pfam" id="PF01266"/>
    </source>
</evidence>
<dbReference type="OrthoDB" id="18526at2"/>
<dbReference type="PANTHER" id="PTHR13847">
    <property type="entry name" value="SARCOSINE DEHYDROGENASE-RELATED"/>
    <property type="match status" value="1"/>
</dbReference>
<dbReference type="Proteomes" id="UP000194161">
    <property type="component" value="Chromosome"/>
</dbReference>
<dbReference type="PANTHER" id="PTHR13847:SF280">
    <property type="entry name" value="D-AMINO ACID DEHYDROGENASE"/>
    <property type="match status" value="1"/>
</dbReference>
<dbReference type="EMBL" id="CP021111">
    <property type="protein sequence ID" value="ARP94747.1"/>
    <property type="molecule type" value="Genomic_DNA"/>
</dbReference>
<evidence type="ECO:0000313" key="5">
    <source>
        <dbReference type="Proteomes" id="UP000194161"/>
    </source>
</evidence>
<dbReference type="InterPro" id="IPR006076">
    <property type="entry name" value="FAD-dep_OxRdtase"/>
</dbReference>
<accession>A0A1W6ZBQ3</accession>
<dbReference type="GO" id="GO:0005737">
    <property type="term" value="C:cytoplasm"/>
    <property type="evidence" value="ECO:0007669"/>
    <property type="project" value="TreeGrafter"/>
</dbReference>
<dbReference type="SUPFAM" id="SSF54373">
    <property type="entry name" value="FAD-linked reductases, C-terminal domain"/>
    <property type="match status" value="1"/>
</dbReference>
<keyword evidence="5" id="KW-1185">Reference proteome</keyword>
<protein>
    <submittedName>
        <fullName evidence="4">Amino acid dehydrogenase</fullName>
    </submittedName>
</protein>
<proteinExistence type="inferred from homology"/>
<dbReference type="RefSeq" id="WP_086078513.1">
    <property type="nucleotide sequence ID" value="NZ_CP021111.1"/>
</dbReference>
<sequence>MKVAVLGSGIIGVSSAWWLSQAGHEVVVIDRCAGPAQETSLGNGAQISVSYAEPWANPQAPLKLLKWLMRDDAPLLFRPQLDWRQWVWGMAFLRECLPSRLAPNIRAMVRMAEYSRTTLRGMRADLGIQYDHLERGILNFYRDPVEFESSQRAAGLMRDFGVERRVIGPDEVVAIEPALAPHRATIVGGDYTPEDESGDVHLFTTALARHCEAAGVEFRFNTQATRLESTSGRVTAVELIGPDGRYGRLSADAYVVAMGSYSPNLVRPLGVPCNVYPAKGYSATFPVVAPERAPSVSLTDSSHKVVFSRLGNRLRMAGTAELAGYDRGLNMARCEALLRLASELFPDALDFEGVTYWSGLRPSTPSNVPLIGRTGIPNLYLNTGHGTLGWTMGAGSGRALADLVSGRRPEPEFPFIGL</sequence>
<dbReference type="NCBIfam" id="NF001933">
    <property type="entry name" value="PRK00711.1"/>
    <property type="match status" value="1"/>
</dbReference>
<dbReference type="STRING" id="463040.CAL15_10320"/>
<keyword evidence="2" id="KW-0560">Oxidoreductase</keyword>
<dbReference type="GO" id="GO:0008718">
    <property type="term" value="F:D-amino-acid dehydrogenase activity"/>
    <property type="evidence" value="ECO:0007669"/>
    <property type="project" value="TreeGrafter"/>
</dbReference>
<dbReference type="AlphaFoldDB" id="A0A1W6ZBQ3"/>
<dbReference type="Gene3D" id="3.30.9.10">
    <property type="entry name" value="D-Amino Acid Oxidase, subunit A, domain 2"/>
    <property type="match status" value="1"/>
</dbReference>
<dbReference type="KEGG" id="bgm:CAL15_10320"/>
<name>A0A1W6ZBQ3_9BORD</name>
<dbReference type="Pfam" id="PF01266">
    <property type="entry name" value="DAO"/>
    <property type="match status" value="1"/>
</dbReference>
<organism evidence="4 5">
    <name type="scientific">Bordetella genomosp. 13</name>
    <dbReference type="NCBI Taxonomy" id="463040"/>
    <lineage>
        <taxon>Bacteria</taxon>
        <taxon>Pseudomonadati</taxon>
        <taxon>Pseudomonadota</taxon>
        <taxon>Betaproteobacteria</taxon>
        <taxon>Burkholderiales</taxon>
        <taxon>Alcaligenaceae</taxon>
        <taxon>Bordetella</taxon>
    </lineage>
</organism>
<evidence type="ECO:0000256" key="2">
    <source>
        <dbReference type="ARBA" id="ARBA00023002"/>
    </source>
</evidence>
<gene>
    <name evidence="4" type="ORF">CAL15_10320</name>
</gene>
<evidence type="ECO:0000256" key="1">
    <source>
        <dbReference type="ARBA" id="ARBA00009410"/>
    </source>
</evidence>